<sequence>MVNVIGVRFRSAGKIYYFDPADLPVETGQHVIVETARGVEYGRVMTGPRQVPDEYVVSPLKPVIRIATPEDDEIEAKNKEKEKEAFKICLEKIAKHKLEMKLIDAEYTFDNNKVLFYFTADGRIDFRELVKDLASVFKTRIELRQIGVRDETKILGGMGICGRELCCHSFLSEFAPVSIKMAKEQNLSLNPAKISGVCGRLMCCLKNEQETYEYLNGRLPSIGDTVTTDDGYKGEVSDVNVLRQTVKVIITQENDAKEIKEYRVKQLKFKPKRRKEKMNINDAELKKLEALEKKEGKSAL</sequence>
<feature type="domain" description="PSP1 C-terminal" evidence="1">
    <location>
        <begin position="61"/>
        <end position="146"/>
    </location>
</feature>
<dbReference type="NCBIfam" id="NF041131">
    <property type="entry name" value="RicT_YaaT_fam"/>
    <property type="match status" value="1"/>
</dbReference>
<dbReference type="Pfam" id="PF04468">
    <property type="entry name" value="PSP1"/>
    <property type="match status" value="1"/>
</dbReference>
<evidence type="ECO:0000259" key="1">
    <source>
        <dbReference type="PROSITE" id="PS51411"/>
    </source>
</evidence>
<accession>A0A7W8H908</accession>
<protein>
    <submittedName>
        <fullName evidence="2">Cell fate regulator YaaT (PSP1 superfamily)</fullName>
    </submittedName>
</protein>
<dbReference type="AlphaFoldDB" id="A0A7W8H908"/>
<organism evidence="2 3">
    <name type="scientific">Catenibacillus scindens</name>
    <dbReference type="NCBI Taxonomy" id="673271"/>
    <lineage>
        <taxon>Bacteria</taxon>
        <taxon>Bacillati</taxon>
        <taxon>Bacillota</taxon>
        <taxon>Clostridia</taxon>
        <taxon>Lachnospirales</taxon>
        <taxon>Lachnospiraceae</taxon>
        <taxon>Catenibacillus</taxon>
    </lineage>
</organism>
<keyword evidence="3" id="KW-1185">Reference proteome</keyword>
<dbReference type="Proteomes" id="UP000543642">
    <property type="component" value="Unassembled WGS sequence"/>
</dbReference>
<gene>
    <name evidence="2" type="ORF">HNP82_001107</name>
</gene>
<dbReference type="InterPro" id="IPR007557">
    <property type="entry name" value="PSP1_C"/>
</dbReference>
<dbReference type="RefSeq" id="WP_183772321.1">
    <property type="nucleotide sequence ID" value="NZ_JACHFW010000003.1"/>
</dbReference>
<proteinExistence type="predicted"/>
<reference evidence="2 3" key="1">
    <citation type="submission" date="2020-08" db="EMBL/GenBank/DDBJ databases">
        <title>Genomic Encyclopedia of Type Strains, Phase IV (KMG-IV): sequencing the most valuable type-strain genomes for metagenomic binning, comparative biology and taxonomic classification.</title>
        <authorList>
            <person name="Goeker M."/>
        </authorList>
    </citation>
    <scope>NUCLEOTIDE SEQUENCE [LARGE SCALE GENOMIC DNA]</scope>
    <source>
        <strain evidence="2 3">DSM 106146</strain>
    </source>
</reference>
<dbReference type="PANTHER" id="PTHR43830:SF3">
    <property type="entry name" value="PROTEIN PSP1"/>
    <property type="match status" value="1"/>
</dbReference>
<name>A0A7W8H908_9FIRM</name>
<comment type="caution">
    <text evidence="2">The sequence shown here is derived from an EMBL/GenBank/DDBJ whole genome shotgun (WGS) entry which is preliminary data.</text>
</comment>
<dbReference type="InterPro" id="IPR047767">
    <property type="entry name" value="PSP1-like"/>
</dbReference>
<dbReference type="EMBL" id="JACHFW010000003">
    <property type="protein sequence ID" value="MBB5264002.1"/>
    <property type="molecule type" value="Genomic_DNA"/>
</dbReference>
<dbReference type="PROSITE" id="PS51411">
    <property type="entry name" value="PSP1_C"/>
    <property type="match status" value="1"/>
</dbReference>
<dbReference type="PANTHER" id="PTHR43830">
    <property type="entry name" value="PROTEIN PSP1"/>
    <property type="match status" value="1"/>
</dbReference>
<evidence type="ECO:0000313" key="2">
    <source>
        <dbReference type="EMBL" id="MBB5264002.1"/>
    </source>
</evidence>
<evidence type="ECO:0000313" key="3">
    <source>
        <dbReference type="Proteomes" id="UP000543642"/>
    </source>
</evidence>
<dbReference type="GO" id="GO:0005737">
    <property type="term" value="C:cytoplasm"/>
    <property type="evidence" value="ECO:0007669"/>
    <property type="project" value="TreeGrafter"/>
</dbReference>